<dbReference type="NCBIfam" id="NF047509">
    <property type="entry name" value="Rv3131_FMN_oxido"/>
    <property type="match status" value="1"/>
</dbReference>
<feature type="domain" description="Nitroreductase" evidence="1">
    <location>
        <begin position="119"/>
        <end position="310"/>
    </location>
</feature>
<evidence type="ECO:0000313" key="2">
    <source>
        <dbReference type="EMBL" id="MDP9843651.1"/>
    </source>
</evidence>
<dbReference type="PANTHER" id="PTHR23026:SF123">
    <property type="entry name" value="NAD(P)H NITROREDUCTASE RV3131-RELATED"/>
    <property type="match status" value="1"/>
</dbReference>
<dbReference type="Gene3D" id="3.40.109.10">
    <property type="entry name" value="NADH Oxidase"/>
    <property type="match status" value="2"/>
</dbReference>
<dbReference type="Pfam" id="PF00881">
    <property type="entry name" value="Nitroreductase"/>
    <property type="match status" value="2"/>
</dbReference>
<dbReference type="CDD" id="cd02062">
    <property type="entry name" value="Nitro_FMN_reductase"/>
    <property type="match status" value="1"/>
</dbReference>
<dbReference type="PANTHER" id="PTHR23026">
    <property type="entry name" value="NADPH NITROREDUCTASE"/>
    <property type="match status" value="1"/>
</dbReference>
<dbReference type="InterPro" id="IPR000415">
    <property type="entry name" value="Nitroreductase-like"/>
</dbReference>
<reference evidence="2 3" key="1">
    <citation type="submission" date="2023-07" db="EMBL/GenBank/DDBJ databases">
        <title>Sequencing the genomes of 1000 actinobacteria strains.</title>
        <authorList>
            <person name="Klenk H.-P."/>
        </authorList>
    </citation>
    <scope>NUCLEOTIDE SEQUENCE [LARGE SCALE GENOMIC DNA]</scope>
    <source>
        <strain evidence="2 3">DSM 46740</strain>
    </source>
</reference>
<gene>
    <name evidence="2" type="ORF">J2853_002862</name>
</gene>
<proteinExistence type="predicted"/>
<protein>
    <recommendedName>
        <fullName evidence="1">Nitroreductase domain-containing protein</fullName>
    </recommendedName>
</protein>
<dbReference type="SUPFAM" id="SSF55469">
    <property type="entry name" value="FMN-dependent nitroreductase-like"/>
    <property type="match status" value="2"/>
</dbReference>
<organism evidence="2 3">
    <name type="scientific">Streptosporangium lutulentum</name>
    <dbReference type="NCBI Taxonomy" id="1461250"/>
    <lineage>
        <taxon>Bacteria</taxon>
        <taxon>Bacillati</taxon>
        <taxon>Actinomycetota</taxon>
        <taxon>Actinomycetes</taxon>
        <taxon>Streptosporangiales</taxon>
        <taxon>Streptosporangiaceae</taxon>
        <taxon>Streptosporangium</taxon>
    </lineage>
</organism>
<dbReference type="InterPro" id="IPR029479">
    <property type="entry name" value="Nitroreductase"/>
</dbReference>
<evidence type="ECO:0000259" key="1">
    <source>
        <dbReference type="Pfam" id="PF00881"/>
    </source>
</evidence>
<evidence type="ECO:0000313" key="3">
    <source>
        <dbReference type="Proteomes" id="UP001225356"/>
    </source>
</evidence>
<accession>A0ABT9QBC4</accession>
<dbReference type="Proteomes" id="UP001225356">
    <property type="component" value="Unassembled WGS sequence"/>
</dbReference>
<comment type="caution">
    <text evidence="2">The sequence shown here is derived from an EMBL/GenBank/DDBJ whole genome shotgun (WGS) entry which is preliminary data.</text>
</comment>
<feature type="domain" description="Nitroreductase" evidence="1">
    <location>
        <begin position="12"/>
        <end position="37"/>
    </location>
</feature>
<dbReference type="RefSeq" id="WP_307557943.1">
    <property type="nucleotide sequence ID" value="NZ_JAUSQU010000001.1"/>
</dbReference>
<name>A0ABT9QBC4_9ACTN</name>
<keyword evidence="3" id="KW-1185">Reference proteome</keyword>
<dbReference type="EMBL" id="JAUSQU010000001">
    <property type="protein sequence ID" value="MDP9843651.1"/>
    <property type="molecule type" value="Genomic_DNA"/>
</dbReference>
<sequence>MNVRATEEIASVVRAAVEAARWAPSVHNTQPWSFVVDGDEIALRADSDRKLRVGDVAGRELLISCGAALMNVRLAVRALGYEPRVRVLPDPDRPALLATVRPAAAVAADEDALLLHAEIERRRTHRAGFTKLPVPERLMEVLVAEASTEGARLTPVRSEPAVRVLAAITCAAQDVQSQNRLLSLELIRWARPPGSSRKDGVPAESYPREPRRTRPHFAQRDYAHGHPWGSDADQFFSASTGVVAVLTTKGDSRQDWIAAGQALQRVLLHASAHGLSAAFHTQALEMFHLREFLRQELCSQEYPQMIMRLGITFDDTKGVRRPVTDMLEEH</sequence>
<dbReference type="InterPro" id="IPR050627">
    <property type="entry name" value="Nitroreductase/BluB"/>
</dbReference>